<organism evidence="6 7">
    <name type="scientific">Kordiimonas sediminis</name>
    <dbReference type="NCBI Taxonomy" id="1735581"/>
    <lineage>
        <taxon>Bacteria</taxon>
        <taxon>Pseudomonadati</taxon>
        <taxon>Pseudomonadota</taxon>
        <taxon>Alphaproteobacteria</taxon>
        <taxon>Kordiimonadales</taxon>
        <taxon>Kordiimonadaceae</taxon>
        <taxon>Kordiimonas</taxon>
    </lineage>
</organism>
<dbReference type="InterPro" id="IPR000847">
    <property type="entry name" value="LysR_HTH_N"/>
</dbReference>
<keyword evidence="4" id="KW-0804">Transcription</keyword>
<evidence type="ECO:0000256" key="2">
    <source>
        <dbReference type="ARBA" id="ARBA00023015"/>
    </source>
</evidence>
<dbReference type="InterPro" id="IPR058163">
    <property type="entry name" value="LysR-type_TF_proteobact-type"/>
</dbReference>
<dbReference type="SUPFAM" id="SSF46785">
    <property type="entry name" value="Winged helix' DNA-binding domain"/>
    <property type="match status" value="1"/>
</dbReference>
<dbReference type="Gene3D" id="1.10.10.10">
    <property type="entry name" value="Winged helix-like DNA-binding domain superfamily/Winged helix DNA-binding domain"/>
    <property type="match status" value="1"/>
</dbReference>
<protein>
    <submittedName>
        <fullName evidence="6">LysR family transcriptional regulator</fullName>
    </submittedName>
</protein>
<comment type="similarity">
    <text evidence="1">Belongs to the LysR transcriptional regulatory family.</text>
</comment>
<dbReference type="SUPFAM" id="SSF53850">
    <property type="entry name" value="Periplasmic binding protein-like II"/>
    <property type="match status" value="1"/>
</dbReference>
<dbReference type="Gene3D" id="3.40.190.290">
    <property type="match status" value="1"/>
</dbReference>
<dbReference type="CDD" id="cd08422">
    <property type="entry name" value="PBP2_CrgA_like"/>
    <property type="match status" value="1"/>
</dbReference>
<evidence type="ECO:0000313" key="6">
    <source>
        <dbReference type="EMBL" id="GHF15041.1"/>
    </source>
</evidence>
<dbReference type="FunFam" id="1.10.10.10:FF:000001">
    <property type="entry name" value="LysR family transcriptional regulator"/>
    <property type="match status" value="1"/>
</dbReference>
<dbReference type="EMBL" id="BNCI01000001">
    <property type="protein sequence ID" value="GHF15041.1"/>
    <property type="molecule type" value="Genomic_DNA"/>
</dbReference>
<dbReference type="RefSeq" id="WP_191250107.1">
    <property type="nucleotide sequence ID" value="NZ_BNCI01000001.1"/>
</dbReference>
<dbReference type="Pfam" id="PF03466">
    <property type="entry name" value="LysR_substrate"/>
    <property type="match status" value="1"/>
</dbReference>
<name>A0A919E384_9PROT</name>
<dbReference type="InterPro" id="IPR036388">
    <property type="entry name" value="WH-like_DNA-bd_sf"/>
</dbReference>
<comment type="caution">
    <text evidence="6">The sequence shown here is derived from an EMBL/GenBank/DDBJ whole genome shotgun (WGS) entry which is preliminary data.</text>
</comment>
<dbReference type="GO" id="GO:0003700">
    <property type="term" value="F:DNA-binding transcription factor activity"/>
    <property type="evidence" value="ECO:0007669"/>
    <property type="project" value="InterPro"/>
</dbReference>
<keyword evidence="3" id="KW-0238">DNA-binding</keyword>
<gene>
    <name evidence="6" type="ORF">GCM10017044_06480</name>
</gene>
<keyword evidence="7" id="KW-1185">Reference proteome</keyword>
<evidence type="ECO:0000256" key="4">
    <source>
        <dbReference type="ARBA" id="ARBA00023163"/>
    </source>
</evidence>
<reference evidence="6" key="1">
    <citation type="journal article" date="2014" name="Int. J. Syst. Evol. Microbiol.">
        <title>Complete genome sequence of Corynebacterium casei LMG S-19264T (=DSM 44701T), isolated from a smear-ripened cheese.</title>
        <authorList>
            <consortium name="US DOE Joint Genome Institute (JGI-PGF)"/>
            <person name="Walter F."/>
            <person name="Albersmeier A."/>
            <person name="Kalinowski J."/>
            <person name="Ruckert C."/>
        </authorList>
    </citation>
    <scope>NUCLEOTIDE SEQUENCE</scope>
    <source>
        <strain evidence="6">KCTC 42590</strain>
    </source>
</reference>
<evidence type="ECO:0000313" key="7">
    <source>
        <dbReference type="Proteomes" id="UP000630923"/>
    </source>
</evidence>
<evidence type="ECO:0000256" key="3">
    <source>
        <dbReference type="ARBA" id="ARBA00023125"/>
    </source>
</evidence>
<accession>A0A919E384</accession>
<dbReference type="PANTHER" id="PTHR30537:SF5">
    <property type="entry name" value="HTH-TYPE TRANSCRIPTIONAL ACTIVATOR TTDR-RELATED"/>
    <property type="match status" value="1"/>
</dbReference>
<keyword evidence="2" id="KW-0805">Transcription regulation</keyword>
<dbReference type="PROSITE" id="PS50931">
    <property type="entry name" value="HTH_LYSR"/>
    <property type="match status" value="1"/>
</dbReference>
<dbReference type="Pfam" id="PF00126">
    <property type="entry name" value="HTH_1"/>
    <property type="match status" value="1"/>
</dbReference>
<reference evidence="6" key="2">
    <citation type="submission" date="2020-09" db="EMBL/GenBank/DDBJ databases">
        <authorList>
            <person name="Sun Q."/>
            <person name="Kim S."/>
        </authorList>
    </citation>
    <scope>NUCLEOTIDE SEQUENCE</scope>
    <source>
        <strain evidence="6">KCTC 42590</strain>
    </source>
</reference>
<dbReference type="InterPro" id="IPR005119">
    <property type="entry name" value="LysR_subst-bd"/>
</dbReference>
<proteinExistence type="inferred from homology"/>
<dbReference type="PANTHER" id="PTHR30537">
    <property type="entry name" value="HTH-TYPE TRANSCRIPTIONAL REGULATOR"/>
    <property type="match status" value="1"/>
</dbReference>
<evidence type="ECO:0000256" key="1">
    <source>
        <dbReference type="ARBA" id="ARBA00009437"/>
    </source>
</evidence>
<dbReference type="AlphaFoldDB" id="A0A919E384"/>
<dbReference type="PRINTS" id="PR00039">
    <property type="entry name" value="HTHLYSR"/>
</dbReference>
<dbReference type="GO" id="GO:0043565">
    <property type="term" value="F:sequence-specific DNA binding"/>
    <property type="evidence" value="ECO:0007669"/>
    <property type="project" value="TreeGrafter"/>
</dbReference>
<dbReference type="GO" id="GO:0006351">
    <property type="term" value="P:DNA-templated transcription"/>
    <property type="evidence" value="ECO:0007669"/>
    <property type="project" value="TreeGrafter"/>
</dbReference>
<dbReference type="InterPro" id="IPR036390">
    <property type="entry name" value="WH_DNA-bd_sf"/>
</dbReference>
<sequence length="306" mass="34059">MRDLAAIETFCRAIEDGNLTRAANSLHITKSVASRRIRALEDSLGVKLLNRNTRGVTPTDEGLVYYERCTKILEDLEEAGQAIQQTETHLTGTLRITAPFDYANLHLAEPMSAFLALHPDLKLEMQSTDAKTDIIAGGFDMGLRITGDLVDSSLKARKIAPVHSHVLASPDYLKQHGTPQHPDDLKDHNCIFYSNISVSEQWRFHMGGTGTESVRVKGRITVNSGMLQMAMARNGLGIAALPDFFCHRAIESGELVTILTDYPRPEIFLYALYPESKHSQAKVRALIDFLLEWNKTHSHNIDGSYS</sequence>
<dbReference type="Proteomes" id="UP000630923">
    <property type="component" value="Unassembled WGS sequence"/>
</dbReference>
<feature type="domain" description="HTH lysR-type" evidence="5">
    <location>
        <begin position="1"/>
        <end position="59"/>
    </location>
</feature>
<evidence type="ECO:0000259" key="5">
    <source>
        <dbReference type="PROSITE" id="PS50931"/>
    </source>
</evidence>